<sequence length="30" mass="3080">ASGLSLFGLSSAFWGVVIGYGCYRVLNGGK</sequence>
<feature type="transmembrane region" description="Helical" evidence="1">
    <location>
        <begin position="6"/>
        <end position="26"/>
    </location>
</feature>
<proteinExistence type="predicted"/>
<dbReference type="EMBL" id="DLYI01000001">
    <property type="protein sequence ID" value="HAC26220.1"/>
    <property type="molecule type" value="Genomic_DNA"/>
</dbReference>
<evidence type="ECO:0000313" key="3">
    <source>
        <dbReference type="Proteomes" id="UP000261325"/>
    </source>
</evidence>
<dbReference type="AlphaFoldDB" id="A0A3B8W904"/>
<evidence type="ECO:0000256" key="1">
    <source>
        <dbReference type="SAM" id="Phobius"/>
    </source>
</evidence>
<gene>
    <name evidence="2" type="ORF">DCF82_00085</name>
</gene>
<protein>
    <submittedName>
        <fullName evidence="2">Uncharacterized protein</fullName>
    </submittedName>
</protein>
<comment type="caution">
    <text evidence="2">The sequence shown here is derived from an EMBL/GenBank/DDBJ whole genome shotgun (WGS) entry which is preliminary data.</text>
</comment>
<keyword evidence="1" id="KW-0812">Transmembrane</keyword>
<evidence type="ECO:0000313" key="2">
    <source>
        <dbReference type="EMBL" id="HAC26220.1"/>
    </source>
</evidence>
<feature type="non-terminal residue" evidence="2">
    <location>
        <position position="1"/>
    </location>
</feature>
<accession>A0A3B8W904</accession>
<organism evidence="2 3">
    <name type="scientific">Marinobacter nauticus</name>
    <name type="common">Marinobacter hydrocarbonoclasticus</name>
    <name type="synonym">Marinobacter aquaeolei</name>
    <dbReference type="NCBI Taxonomy" id="2743"/>
    <lineage>
        <taxon>Bacteria</taxon>
        <taxon>Pseudomonadati</taxon>
        <taxon>Pseudomonadota</taxon>
        <taxon>Gammaproteobacteria</taxon>
        <taxon>Pseudomonadales</taxon>
        <taxon>Marinobacteraceae</taxon>
        <taxon>Marinobacter</taxon>
    </lineage>
</organism>
<name>A0A3B8W904_MARNT</name>
<keyword evidence="1" id="KW-1133">Transmembrane helix</keyword>
<keyword evidence="1" id="KW-0472">Membrane</keyword>
<reference evidence="2 3" key="1">
    <citation type="journal article" date="2018" name="Nat. Biotechnol.">
        <title>A standardized bacterial taxonomy based on genome phylogeny substantially revises the tree of life.</title>
        <authorList>
            <person name="Parks D.H."/>
            <person name="Chuvochina M."/>
            <person name="Waite D.W."/>
            <person name="Rinke C."/>
            <person name="Skarshewski A."/>
            <person name="Chaumeil P.A."/>
            <person name="Hugenholtz P."/>
        </authorList>
    </citation>
    <scope>NUCLEOTIDE SEQUENCE [LARGE SCALE GENOMIC DNA]</scope>
    <source>
        <strain evidence="2">UBA9049</strain>
    </source>
</reference>
<dbReference type="Proteomes" id="UP000261325">
    <property type="component" value="Unassembled WGS sequence"/>
</dbReference>